<evidence type="ECO:0000256" key="6">
    <source>
        <dbReference type="SAM" id="MobiDB-lite"/>
    </source>
</evidence>
<dbReference type="PROSITE" id="PS51375">
    <property type="entry name" value="PPR"/>
    <property type="match status" value="1"/>
</dbReference>
<evidence type="ECO:0000313" key="8">
    <source>
        <dbReference type="EMBL" id="PSS25831.1"/>
    </source>
</evidence>
<dbReference type="InterPro" id="IPR011990">
    <property type="entry name" value="TPR-like_helical_dom_sf"/>
</dbReference>
<accession>A0A2T3BBY2</accession>
<comment type="function">
    <text evidence="3">Regulates mitochondrial small subunit maturation by controlling 15S rRNA 5'-end processing. Localizes to the 5' precursor of the 15S rRNA in a position that is subsequently occupied by mS47 in the mature yeast mtSSU. Uses structure and sequence-specific RNA recognition, binding to a single-stranded region of the precursor and specifically recognizing bases -6 to -1. The exchange of Ccm1 for mS47 is coupled to the irreversible removal of precursor rRNA that is accompanied by conformational changes of the mitoribosomal proteins uS5m and mS26. These conformational changes signal completion of 5'-end rRNA processing through protection of the mature 5'-end of the 15S rRNA and stabilization of mS47. The removal of the 5' precursor together with the dissociation of Ccm1 may be catalyzed by the 5'-3' exoribonuclease Pet127. Involved in the specific removal of group I introns in mitochondrial encoded transcripts.</text>
</comment>
<dbReference type="EMBL" id="KZ679007">
    <property type="protein sequence ID" value="PSS25831.1"/>
    <property type="molecule type" value="Genomic_DNA"/>
</dbReference>
<comment type="subunit">
    <text evidence="4">Binds to mitochondrial small subunit 15S rRNA.</text>
</comment>
<proteinExistence type="inferred from homology"/>
<dbReference type="Gene3D" id="1.25.40.10">
    <property type="entry name" value="Tetratricopeptide repeat domain"/>
    <property type="match status" value="2"/>
</dbReference>
<feature type="compositionally biased region" description="Basic and acidic residues" evidence="6">
    <location>
        <begin position="544"/>
        <end position="563"/>
    </location>
</feature>
<feature type="domain" description="Pentatricopeptide repeat-containing protein-mitochondrial" evidence="7">
    <location>
        <begin position="276"/>
        <end position="408"/>
    </location>
</feature>
<evidence type="ECO:0000259" key="7">
    <source>
        <dbReference type="Pfam" id="PF23276"/>
    </source>
</evidence>
<dbReference type="Proteomes" id="UP000241818">
    <property type="component" value="Unassembled WGS sequence"/>
</dbReference>
<dbReference type="InterPro" id="IPR002885">
    <property type="entry name" value="PPR_rpt"/>
</dbReference>
<evidence type="ECO:0000256" key="4">
    <source>
        <dbReference type="ARBA" id="ARBA00044511"/>
    </source>
</evidence>
<protein>
    <recommendedName>
        <fullName evidence="7">Pentatricopeptide repeat-containing protein-mitochondrial domain-containing protein</fullName>
    </recommendedName>
</protein>
<dbReference type="Pfam" id="PF23276">
    <property type="entry name" value="TPR_24"/>
    <property type="match status" value="1"/>
</dbReference>
<keyword evidence="2" id="KW-0677">Repeat</keyword>
<evidence type="ECO:0000256" key="3">
    <source>
        <dbReference type="ARBA" id="ARBA00044493"/>
    </source>
</evidence>
<dbReference type="OrthoDB" id="747253at2759"/>
<evidence type="ECO:0000256" key="2">
    <source>
        <dbReference type="ARBA" id="ARBA00022737"/>
    </source>
</evidence>
<sequence>MVDYRTLKYKRQRFESGIRSLEKQREKDQEQKEPDRLVLKYNELGFPGAEYNKEFDALSTSELHDRLRQMASEEGRYHDVADLVEYLLRQRGEKPALYHYDALIRANADAEYGSAEIVRGLLNEMKEFGIGADAGLYHGVLQALANHPDYLLRNDVLAEMKQRWFTLSPEGCHNLIIGLLRDRQFENAMDRLEQMHADQMRVQPWLYDIFIWKLCEEDELDEAFKMLKYRVEQAMQEVSPKMWYYMLDAFSHAFHYEGAKYIWELRVQTSKMIPSDGMCVAVLNLASRHSDPDLATSAIQLLTTRRSSLLPFHYEALLAAYMGVKDLKTSFRILNIMAKAGHQPDASTTRPIYFYLSSSPELPAKAWQVLHDLHEDGHQIPIAAINVVLECCVAVGNYDDSINLYKQMHTICDRGPNTDTFNTLLQGCTRRRSKDIAMFLASEMSALNVKPDQLTYDRLILICLSEDDYEDAFLYLEEMKAVGTLKDEQRGWWMRLGTASALVRRCIAEGDDRGWHVLNEMEKRFSIVEKRLRTWAEQNWKGSSDSKKSGLSGEEKLKDWGSY</sequence>
<dbReference type="InParanoid" id="A0A2T3BBY2"/>
<keyword evidence="9" id="KW-1185">Reference proteome</keyword>
<dbReference type="PANTHER" id="PTHR47936">
    <property type="entry name" value="PPR_LONG DOMAIN-CONTAINING PROTEIN"/>
    <property type="match status" value="1"/>
</dbReference>
<gene>
    <name evidence="8" type="ORF">M430DRAFT_95290</name>
</gene>
<dbReference type="PANTHER" id="PTHR47936:SF1">
    <property type="entry name" value="PENTATRICOPEPTIDE REPEAT-CONTAINING PROTEIN GUN1, CHLOROPLASTIC"/>
    <property type="match status" value="1"/>
</dbReference>
<dbReference type="STRING" id="857342.A0A2T3BBY2"/>
<dbReference type="RefSeq" id="XP_024724430.1">
    <property type="nucleotide sequence ID" value="XM_024869884.1"/>
</dbReference>
<dbReference type="AlphaFoldDB" id="A0A2T3BBY2"/>
<evidence type="ECO:0000256" key="5">
    <source>
        <dbReference type="PROSITE-ProRule" id="PRU00708"/>
    </source>
</evidence>
<reference evidence="8 9" key="1">
    <citation type="journal article" date="2018" name="New Phytol.">
        <title>Comparative genomics and transcriptomics depict ericoid mycorrhizal fungi as versatile saprotrophs and plant mutualists.</title>
        <authorList>
            <person name="Martino E."/>
            <person name="Morin E."/>
            <person name="Grelet G.A."/>
            <person name="Kuo A."/>
            <person name="Kohler A."/>
            <person name="Daghino S."/>
            <person name="Barry K.W."/>
            <person name="Cichocki N."/>
            <person name="Clum A."/>
            <person name="Dockter R.B."/>
            <person name="Hainaut M."/>
            <person name="Kuo R.C."/>
            <person name="LaButti K."/>
            <person name="Lindahl B.D."/>
            <person name="Lindquist E.A."/>
            <person name="Lipzen A."/>
            <person name="Khouja H.R."/>
            <person name="Magnuson J."/>
            <person name="Murat C."/>
            <person name="Ohm R.A."/>
            <person name="Singer S.W."/>
            <person name="Spatafora J.W."/>
            <person name="Wang M."/>
            <person name="Veneault-Fourrey C."/>
            <person name="Henrissat B."/>
            <person name="Grigoriev I.V."/>
            <person name="Martin F.M."/>
            <person name="Perotto S."/>
        </authorList>
    </citation>
    <scope>NUCLEOTIDE SEQUENCE [LARGE SCALE GENOMIC DNA]</scope>
    <source>
        <strain evidence="8 9">ATCC 22711</strain>
    </source>
</reference>
<evidence type="ECO:0000313" key="9">
    <source>
        <dbReference type="Proteomes" id="UP000241818"/>
    </source>
</evidence>
<dbReference type="GeneID" id="36577965"/>
<organism evidence="8 9">
    <name type="scientific">Amorphotheca resinae ATCC 22711</name>
    <dbReference type="NCBI Taxonomy" id="857342"/>
    <lineage>
        <taxon>Eukaryota</taxon>
        <taxon>Fungi</taxon>
        <taxon>Dikarya</taxon>
        <taxon>Ascomycota</taxon>
        <taxon>Pezizomycotina</taxon>
        <taxon>Leotiomycetes</taxon>
        <taxon>Helotiales</taxon>
        <taxon>Amorphothecaceae</taxon>
        <taxon>Amorphotheca</taxon>
    </lineage>
</organism>
<feature type="region of interest" description="Disordered" evidence="6">
    <location>
        <begin position="540"/>
        <end position="563"/>
    </location>
</feature>
<evidence type="ECO:0000256" key="1">
    <source>
        <dbReference type="ARBA" id="ARBA00006192"/>
    </source>
</evidence>
<dbReference type="InterPro" id="IPR057027">
    <property type="entry name" value="TPR_mt"/>
</dbReference>
<feature type="repeat" description="PPR" evidence="5">
    <location>
        <begin position="417"/>
        <end position="451"/>
    </location>
</feature>
<name>A0A2T3BBY2_AMORE</name>
<comment type="similarity">
    <text evidence="1">Belongs to the CCM1 family.</text>
</comment>